<keyword evidence="1" id="KW-0472">Membrane</keyword>
<feature type="transmembrane region" description="Helical" evidence="1">
    <location>
        <begin position="12"/>
        <end position="37"/>
    </location>
</feature>
<feature type="transmembrane region" description="Helical" evidence="1">
    <location>
        <begin position="49"/>
        <end position="72"/>
    </location>
</feature>
<organism evidence="2 3">
    <name type="scientific">Saccharibacillus endophyticus</name>
    <dbReference type="NCBI Taxonomy" id="2060666"/>
    <lineage>
        <taxon>Bacteria</taxon>
        <taxon>Bacillati</taxon>
        <taxon>Bacillota</taxon>
        <taxon>Bacilli</taxon>
        <taxon>Bacillales</taxon>
        <taxon>Paenibacillaceae</taxon>
        <taxon>Saccharibacillus</taxon>
    </lineage>
</organism>
<evidence type="ECO:0000313" key="3">
    <source>
        <dbReference type="Proteomes" id="UP000605427"/>
    </source>
</evidence>
<feature type="transmembrane region" description="Helical" evidence="1">
    <location>
        <begin position="92"/>
        <end position="110"/>
    </location>
</feature>
<protein>
    <recommendedName>
        <fullName evidence="4">DUF4064 domain-containing protein</fullName>
    </recommendedName>
</protein>
<dbReference type="RefSeq" id="WP_172246486.1">
    <property type="nucleotide sequence ID" value="NZ_BMDD01000006.1"/>
</dbReference>
<keyword evidence="3" id="KW-1185">Reference proteome</keyword>
<gene>
    <name evidence="2" type="ORF">GCM10007362_45490</name>
</gene>
<dbReference type="EMBL" id="BMDD01000006">
    <property type="protein sequence ID" value="GGH86220.1"/>
    <property type="molecule type" value="Genomic_DNA"/>
</dbReference>
<evidence type="ECO:0008006" key="4">
    <source>
        <dbReference type="Google" id="ProtNLM"/>
    </source>
</evidence>
<keyword evidence="1" id="KW-1133">Transmembrane helix</keyword>
<evidence type="ECO:0000256" key="1">
    <source>
        <dbReference type="SAM" id="Phobius"/>
    </source>
</evidence>
<comment type="caution">
    <text evidence="2">The sequence shown here is derived from an EMBL/GenBank/DDBJ whole genome shotgun (WGS) entry which is preliminary data.</text>
</comment>
<accession>A0ABQ2A7B5</accession>
<keyword evidence="1" id="KW-0812">Transmembrane</keyword>
<proteinExistence type="predicted"/>
<name>A0ABQ2A7B5_9BACL</name>
<dbReference type="Proteomes" id="UP000605427">
    <property type="component" value="Unassembled WGS sequence"/>
</dbReference>
<evidence type="ECO:0000313" key="2">
    <source>
        <dbReference type="EMBL" id="GGH86220.1"/>
    </source>
</evidence>
<sequence length="132" mass="14206">MEKSKLGISVGLLAAGMYFLGMVSLLALIVVAGYVLLKEDNAWLKRSAVKASSIAIVFALLGLISPLLTGVISSLITLSSSYSTWPLGLSTLFNTVINLTQFLIMGLLGLRSLRQSEVKINKIDDLIDRHIA</sequence>
<reference evidence="3" key="1">
    <citation type="journal article" date="2019" name="Int. J. Syst. Evol. Microbiol.">
        <title>The Global Catalogue of Microorganisms (GCM) 10K type strain sequencing project: providing services to taxonomists for standard genome sequencing and annotation.</title>
        <authorList>
            <consortium name="The Broad Institute Genomics Platform"/>
            <consortium name="The Broad Institute Genome Sequencing Center for Infectious Disease"/>
            <person name="Wu L."/>
            <person name="Ma J."/>
        </authorList>
    </citation>
    <scope>NUCLEOTIDE SEQUENCE [LARGE SCALE GENOMIC DNA]</scope>
    <source>
        <strain evidence="3">CCM 8702</strain>
    </source>
</reference>